<sequence>MAFNPPSWSHLKLPPDERARYPLTDLAFDQLVFVYYDEWQFHYYALKTLIQFNPRSRPDERTKLKIESARQDFETSWANLQQLMTAADAGAKGTKLPRPVDVAIRNVVERAKESTKDVVKLAEQRLAQGDGDEGVERLGDGLVGMRLRERERERRPARSGDESFMRDLFHAVKLKR</sequence>
<dbReference type="Proteomes" id="UP000799324">
    <property type="component" value="Unassembled WGS sequence"/>
</dbReference>
<organism evidence="1 2">
    <name type="scientific">Lophiostoma macrostomum CBS 122681</name>
    <dbReference type="NCBI Taxonomy" id="1314788"/>
    <lineage>
        <taxon>Eukaryota</taxon>
        <taxon>Fungi</taxon>
        <taxon>Dikarya</taxon>
        <taxon>Ascomycota</taxon>
        <taxon>Pezizomycotina</taxon>
        <taxon>Dothideomycetes</taxon>
        <taxon>Pleosporomycetidae</taxon>
        <taxon>Pleosporales</taxon>
        <taxon>Lophiostomataceae</taxon>
        <taxon>Lophiostoma</taxon>
    </lineage>
</organism>
<reference evidence="1" key="1">
    <citation type="journal article" date="2020" name="Stud. Mycol.">
        <title>101 Dothideomycetes genomes: a test case for predicting lifestyles and emergence of pathogens.</title>
        <authorList>
            <person name="Haridas S."/>
            <person name="Albert R."/>
            <person name="Binder M."/>
            <person name="Bloem J."/>
            <person name="Labutti K."/>
            <person name="Salamov A."/>
            <person name="Andreopoulos B."/>
            <person name="Baker S."/>
            <person name="Barry K."/>
            <person name="Bills G."/>
            <person name="Bluhm B."/>
            <person name="Cannon C."/>
            <person name="Castanera R."/>
            <person name="Culley D."/>
            <person name="Daum C."/>
            <person name="Ezra D."/>
            <person name="Gonzalez J."/>
            <person name="Henrissat B."/>
            <person name="Kuo A."/>
            <person name="Liang C."/>
            <person name="Lipzen A."/>
            <person name="Lutzoni F."/>
            <person name="Magnuson J."/>
            <person name="Mondo S."/>
            <person name="Nolan M."/>
            <person name="Ohm R."/>
            <person name="Pangilinan J."/>
            <person name="Park H.-J."/>
            <person name="Ramirez L."/>
            <person name="Alfaro M."/>
            <person name="Sun H."/>
            <person name="Tritt A."/>
            <person name="Yoshinaga Y."/>
            <person name="Zwiers L.-H."/>
            <person name="Turgeon B."/>
            <person name="Goodwin S."/>
            <person name="Spatafora J."/>
            <person name="Crous P."/>
            <person name="Grigoriev I."/>
        </authorList>
    </citation>
    <scope>NUCLEOTIDE SEQUENCE</scope>
    <source>
        <strain evidence="1">CBS 122681</strain>
    </source>
</reference>
<proteinExistence type="predicted"/>
<evidence type="ECO:0000313" key="2">
    <source>
        <dbReference type="Proteomes" id="UP000799324"/>
    </source>
</evidence>
<keyword evidence="2" id="KW-1185">Reference proteome</keyword>
<evidence type="ECO:0000313" key="1">
    <source>
        <dbReference type="EMBL" id="KAF2648314.1"/>
    </source>
</evidence>
<name>A0A6A6SQ75_9PLEO</name>
<gene>
    <name evidence="1" type="ORF">K491DRAFT_722672</name>
</gene>
<accession>A0A6A6SQ75</accession>
<dbReference type="AlphaFoldDB" id="A0A6A6SQ75"/>
<protein>
    <submittedName>
        <fullName evidence="1">Uncharacterized protein</fullName>
    </submittedName>
</protein>
<dbReference type="EMBL" id="MU004545">
    <property type="protein sequence ID" value="KAF2648314.1"/>
    <property type="molecule type" value="Genomic_DNA"/>
</dbReference>